<dbReference type="GO" id="GO:0016042">
    <property type="term" value="P:lipid catabolic process"/>
    <property type="evidence" value="ECO:0007669"/>
    <property type="project" value="UniProtKB-UniRule"/>
</dbReference>
<proteinExistence type="inferred from homology"/>
<feature type="domain" description="PNPLA" evidence="7">
    <location>
        <begin position="330"/>
        <end position="494"/>
    </location>
</feature>
<evidence type="ECO:0000256" key="5">
    <source>
        <dbReference type="PROSITE-ProRule" id="PRU01161"/>
    </source>
</evidence>
<dbReference type="AlphaFoldDB" id="A0A517NPT3"/>
<dbReference type="PROSITE" id="PS00889">
    <property type="entry name" value="CNMP_BINDING_2"/>
    <property type="match status" value="1"/>
</dbReference>
<dbReference type="InterPro" id="IPR018490">
    <property type="entry name" value="cNMP-bd_dom_sf"/>
</dbReference>
<dbReference type="GO" id="GO:0004622">
    <property type="term" value="F:phosphatidylcholine lysophospholipase activity"/>
    <property type="evidence" value="ECO:0007669"/>
    <property type="project" value="UniProtKB-ARBA"/>
</dbReference>
<comment type="similarity">
    <text evidence="1">Belongs to the NTE family.</text>
</comment>
<dbReference type="InterPro" id="IPR002641">
    <property type="entry name" value="PNPLA_dom"/>
</dbReference>
<evidence type="ECO:0000259" key="7">
    <source>
        <dbReference type="PROSITE" id="PS51635"/>
    </source>
</evidence>
<dbReference type="SUPFAM" id="SSF52151">
    <property type="entry name" value="FabD/lysophospholipase-like"/>
    <property type="match status" value="1"/>
</dbReference>
<dbReference type="PROSITE" id="PS51635">
    <property type="entry name" value="PNPLA"/>
    <property type="match status" value="1"/>
</dbReference>
<dbReference type="Pfam" id="PF00027">
    <property type="entry name" value="cNMP_binding"/>
    <property type="match status" value="1"/>
</dbReference>
<dbReference type="Pfam" id="PF01734">
    <property type="entry name" value="Patatin"/>
    <property type="match status" value="1"/>
</dbReference>
<dbReference type="RefSeq" id="WP_145416631.1">
    <property type="nucleotide sequence ID" value="NZ_CP036526.1"/>
</dbReference>
<evidence type="ECO:0000256" key="1">
    <source>
        <dbReference type="ARBA" id="ARBA00006636"/>
    </source>
</evidence>
<dbReference type="Proteomes" id="UP000319817">
    <property type="component" value="Chromosome"/>
</dbReference>
<dbReference type="PROSITE" id="PS50042">
    <property type="entry name" value="CNMP_BINDING_3"/>
    <property type="match status" value="1"/>
</dbReference>
<dbReference type="Gene3D" id="2.60.120.10">
    <property type="entry name" value="Jelly Rolls"/>
    <property type="match status" value="1"/>
</dbReference>
<evidence type="ECO:0000256" key="3">
    <source>
        <dbReference type="ARBA" id="ARBA00022963"/>
    </source>
</evidence>
<keyword evidence="9" id="KW-1185">Reference proteome</keyword>
<dbReference type="EMBL" id="CP036526">
    <property type="protein sequence ID" value="QDT09135.1"/>
    <property type="molecule type" value="Genomic_DNA"/>
</dbReference>
<protein>
    <submittedName>
        <fullName evidence="8">NTE family protein RssA</fullName>
    </submittedName>
</protein>
<dbReference type="PANTHER" id="PTHR14226">
    <property type="entry name" value="NEUROPATHY TARGET ESTERASE/SWISS CHEESE D.MELANOGASTER"/>
    <property type="match status" value="1"/>
</dbReference>
<dbReference type="SUPFAM" id="SSF51206">
    <property type="entry name" value="cAMP-binding domain-like"/>
    <property type="match status" value="1"/>
</dbReference>
<feature type="domain" description="Cyclic nucleotide-binding" evidence="6">
    <location>
        <begin position="9"/>
        <end position="130"/>
    </location>
</feature>
<accession>A0A517NPT3</accession>
<keyword evidence="3 5" id="KW-0442">Lipid degradation</keyword>
<dbReference type="InterPro" id="IPR000595">
    <property type="entry name" value="cNMP-bd_dom"/>
</dbReference>
<dbReference type="PRINTS" id="PR00103">
    <property type="entry name" value="CAMPKINASE"/>
</dbReference>
<reference evidence="8 9" key="1">
    <citation type="submission" date="2019-02" db="EMBL/GenBank/DDBJ databases">
        <title>Deep-cultivation of Planctomycetes and their phenomic and genomic characterization uncovers novel biology.</title>
        <authorList>
            <person name="Wiegand S."/>
            <person name="Jogler M."/>
            <person name="Boedeker C."/>
            <person name="Pinto D."/>
            <person name="Vollmers J."/>
            <person name="Rivas-Marin E."/>
            <person name="Kohn T."/>
            <person name="Peeters S.H."/>
            <person name="Heuer A."/>
            <person name="Rast P."/>
            <person name="Oberbeckmann S."/>
            <person name="Bunk B."/>
            <person name="Jeske O."/>
            <person name="Meyerdierks A."/>
            <person name="Storesund J.E."/>
            <person name="Kallscheuer N."/>
            <person name="Luecker S."/>
            <person name="Lage O.M."/>
            <person name="Pohl T."/>
            <person name="Merkel B.J."/>
            <person name="Hornburger P."/>
            <person name="Mueller R.-W."/>
            <person name="Bruemmer F."/>
            <person name="Labrenz M."/>
            <person name="Spormann A.M."/>
            <person name="Op den Camp H."/>
            <person name="Overmann J."/>
            <person name="Amann R."/>
            <person name="Jetten M.S.M."/>
            <person name="Mascher T."/>
            <person name="Medema M.H."/>
            <person name="Devos D.P."/>
            <person name="Kaster A.-K."/>
            <person name="Ovreas L."/>
            <person name="Rohde M."/>
            <person name="Galperin M.Y."/>
            <person name="Jogler C."/>
        </authorList>
    </citation>
    <scope>NUCLEOTIDE SEQUENCE [LARGE SCALE GENOMIC DNA]</scope>
    <source>
        <strain evidence="8 9">K23_9</strain>
    </source>
</reference>
<comment type="caution">
    <text evidence="5">Lacks conserved residue(s) required for the propagation of feature annotation.</text>
</comment>
<dbReference type="SMART" id="SM00100">
    <property type="entry name" value="cNMP"/>
    <property type="match status" value="1"/>
</dbReference>
<keyword evidence="2 5" id="KW-0378">Hydrolase</keyword>
<dbReference type="CDD" id="cd00038">
    <property type="entry name" value="CAP_ED"/>
    <property type="match status" value="1"/>
</dbReference>
<feature type="active site" description="Proton acceptor" evidence="5">
    <location>
        <position position="481"/>
    </location>
</feature>
<organism evidence="8 9">
    <name type="scientific">Stieleria marina</name>
    <dbReference type="NCBI Taxonomy" id="1930275"/>
    <lineage>
        <taxon>Bacteria</taxon>
        <taxon>Pseudomonadati</taxon>
        <taxon>Planctomycetota</taxon>
        <taxon>Planctomycetia</taxon>
        <taxon>Pirellulales</taxon>
        <taxon>Pirellulaceae</taxon>
        <taxon>Stieleria</taxon>
    </lineage>
</organism>
<dbReference type="InterPro" id="IPR016035">
    <property type="entry name" value="Acyl_Trfase/lysoPLipase"/>
</dbReference>
<evidence type="ECO:0000313" key="9">
    <source>
        <dbReference type="Proteomes" id="UP000319817"/>
    </source>
</evidence>
<evidence type="ECO:0000256" key="4">
    <source>
        <dbReference type="ARBA" id="ARBA00023098"/>
    </source>
</evidence>
<gene>
    <name evidence="8" type="primary">rssA_1</name>
    <name evidence="8" type="ORF">K239x_10800</name>
</gene>
<evidence type="ECO:0000256" key="2">
    <source>
        <dbReference type="ARBA" id="ARBA00022801"/>
    </source>
</evidence>
<dbReference type="PROSITE" id="PS00888">
    <property type="entry name" value="CNMP_BINDING_1"/>
    <property type="match status" value="1"/>
</dbReference>
<dbReference type="Gene3D" id="3.40.1090.10">
    <property type="entry name" value="Cytosolic phospholipase A2 catalytic domain"/>
    <property type="match status" value="1"/>
</dbReference>
<dbReference type="PANTHER" id="PTHR14226:SF29">
    <property type="entry name" value="NEUROPATHY TARGET ESTERASE SWS"/>
    <property type="match status" value="1"/>
</dbReference>
<evidence type="ECO:0000259" key="6">
    <source>
        <dbReference type="PROSITE" id="PS50042"/>
    </source>
</evidence>
<dbReference type="InterPro" id="IPR018488">
    <property type="entry name" value="cNMP-bd_CS"/>
</dbReference>
<keyword evidence="4 5" id="KW-0443">Lipid metabolism</keyword>
<evidence type="ECO:0000313" key="8">
    <source>
        <dbReference type="EMBL" id="QDT09135.1"/>
    </source>
</evidence>
<dbReference type="InterPro" id="IPR014710">
    <property type="entry name" value="RmlC-like_jellyroll"/>
</dbReference>
<name>A0A517NPT3_9BACT</name>
<feature type="active site" description="Nucleophile" evidence="5">
    <location>
        <position position="363"/>
    </location>
</feature>
<feature type="short sequence motif" description="GXGXXG" evidence="5">
    <location>
        <begin position="334"/>
        <end position="339"/>
    </location>
</feature>
<dbReference type="OrthoDB" id="9770965at2"/>
<sequence>MDETITRSLFVGLVGEELQEVLDAFESRSFQAGETIVKMGDEGDELFLIVTGKVRVWTGDGPASNERTLSVMGPGEHFGEASMISGKPRSATVTALTYLDTLVLRREGYQRLLPKHPELLHNISRSLTRRLTTMNTFTNQKGNAKRGIHSLAILVDTDQGWALGAAMLGQLRRQGMILHPLIVSDGELPFDAKEIDNDAILVSSDELAIKVAQHAGDISLAVAIAYGQTSIQAAAKECDRVILAIDDPKRLSGAIGKVVELIPLHRRPIVAIVHPSDQDGSPPELIQSDQFRCMRVSFSRSERRKPHEVQLDQPGVVRVARYLSGVRIGLALGGGGARGIAHVGVTQVFAEHGIVFDSIAATSAGAIVGGALAAGYTPQAVGQFFRDDMIPPRIFASRPALRRAHLLHSFRGGRFEKKLRRYLHQLAFGHMDLPLAITTLDLISGVQLIRRQGDVVHSILQSINHPVFGSPIIHGKEMLVDGGVLMNVPASVLREEGCDFVISIDVGSTLATDFATGKNGKLYKPSYLSTLLRTMELSRRHSSELHALDSDMIVVPETQDFRIEDFHAVDPLIEAGIAAGEKSYTDVIKLIESVTPMVAP</sequence>
<feature type="short sequence motif" description="DGA/G" evidence="5">
    <location>
        <begin position="481"/>
        <end position="483"/>
    </location>
</feature>
<dbReference type="InterPro" id="IPR050301">
    <property type="entry name" value="NTE"/>
</dbReference>